<evidence type="ECO:0000256" key="1">
    <source>
        <dbReference type="ARBA" id="ARBA00001971"/>
    </source>
</evidence>
<keyword evidence="10" id="KW-0999">Mitochondrion inner membrane</keyword>
<keyword evidence="8 25" id="KW-0349">Heme</keyword>
<dbReference type="Gene3D" id="1.10.630.10">
    <property type="entry name" value="Cytochrome P450"/>
    <property type="match status" value="1"/>
</dbReference>
<evidence type="ECO:0000256" key="20">
    <source>
        <dbReference type="ARBA" id="ARBA00023250"/>
    </source>
</evidence>
<evidence type="ECO:0000256" key="25">
    <source>
        <dbReference type="PIRSR" id="PIRSR602401-1"/>
    </source>
</evidence>
<evidence type="ECO:0000313" key="26">
    <source>
        <dbReference type="EMBL" id="KAK7873636.1"/>
    </source>
</evidence>
<keyword evidence="13 25" id="KW-0408">Iron</keyword>
<comment type="similarity">
    <text evidence="4">Belongs to the cytochrome P450 family.</text>
</comment>
<evidence type="ECO:0000256" key="10">
    <source>
        <dbReference type="ARBA" id="ARBA00022792"/>
    </source>
</evidence>
<dbReference type="InterPro" id="IPR002401">
    <property type="entry name" value="Cyt_P450_E_grp-I"/>
</dbReference>
<dbReference type="GO" id="GO:0005506">
    <property type="term" value="F:iron ion binding"/>
    <property type="evidence" value="ECO:0007669"/>
    <property type="project" value="InterPro"/>
</dbReference>
<evidence type="ECO:0000256" key="5">
    <source>
        <dbReference type="ARBA" id="ARBA00012764"/>
    </source>
</evidence>
<dbReference type="Proteomes" id="UP001378592">
    <property type="component" value="Unassembled WGS sequence"/>
</dbReference>
<keyword evidence="14" id="KW-0503">Monooxygenase</keyword>
<dbReference type="EMBL" id="JAZDUA010000011">
    <property type="protein sequence ID" value="KAK7873636.1"/>
    <property type="molecule type" value="Genomic_DNA"/>
</dbReference>
<dbReference type="PANTHER" id="PTHR24279:SF3">
    <property type="entry name" value="CHOLESTEROL SIDE-CHAIN CLEAVAGE ENZYME, MITOCHONDRIAL"/>
    <property type="match status" value="1"/>
</dbReference>
<evidence type="ECO:0000256" key="23">
    <source>
        <dbReference type="ARBA" id="ARBA00033274"/>
    </source>
</evidence>
<dbReference type="GO" id="GO:0008386">
    <property type="term" value="F:cholesterol monooxygenase (side-chain-cleaving) activity"/>
    <property type="evidence" value="ECO:0007669"/>
    <property type="project" value="UniProtKB-EC"/>
</dbReference>
<dbReference type="InterPro" id="IPR050479">
    <property type="entry name" value="CYP11_CYP27_families"/>
</dbReference>
<dbReference type="PRINTS" id="PR00463">
    <property type="entry name" value="EP450I"/>
</dbReference>
<evidence type="ECO:0000256" key="21">
    <source>
        <dbReference type="ARBA" id="ARBA00030343"/>
    </source>
</evidence>
<evidence type="ECO:0000256" key="13">
    <source>
        <dbReference type="ARBA" id="ARBA00023004"/>
    </source>
</evidence>
<keyword evidence="16" id="KW-0496">Mitochondrion</keyword>
<dbReference type="PRINTS" id="PR00385">
    <property type="entry name" value="P450"/>
</dbReference>
<comment type="caution">
    <text evidence="26">The sequence shown here is derived from an EMBL/GenBank/DDBJ whole genome shotgun (WGS) entry which is preliminary data.</text>
</comment>
<evidence type="ECO:0000256" key="7">
    <source>
        <dbReference type="ARBA" id="ARBA00022548"/>
    </source>
</evidence>
<comment type="subcellular location">
    <subcellularLocation>
        <location evidence="2">Mitochondrion inner membrane</location>
        <topology evidence="2">Peripheral membrane protein</topology>
    </subcellularLocation>
</comment>
<accession>A0AAN9W0P5</accession>
<evidence type="ECO:0000256" key="2">
    <source>
        <dbReference type="ARBA" id="ARBA00004637"/>
    </source>
</evidence>
<dbReference type="CDD" id="cd11054">
    <property type="entry name" value="CYP24A1-like"/>
    <property type="match status" value="1"/>
</dbReference>
<keyword evidence="11" id="KW-0809">Transit peptide</keyword>
<evidence type="ECO:0000256" key="8">
    <source>
        <dbReference type="ARBA" id="ARBA00022617"/>
    </source>
</evidence>
<dbReference type="GO" id="GO:0005743">
    <property type="term" value="C:mitochondrial inner membrane"/>
    <property type="evidence" value="ECO:0007669"/>
    <property type="project" value="UniProtKB-SubCell"/>
</dbReference>
<dbReference type="Pfam" id="PF00067">
    <property type="entry name" value="p450"/>
    <property type="match status" value="1"/>
</dbReference>
<evidence type="ECO:0000256" key="11">
    <source>
        <dbReference type="ARBA" id="ARBA00022946"/>
    </source>
</evidence>
<keyword evidence="17" id="KW-0472">Membrane</keyword>
<dbReference type="InterPro" id="IPR036396">
    <property type="entry name" value="Cyt_P450_sf"/>
</dbReference>
<protein>
    <recommendedName>
        <fullName evidence="6">Cholesterol side-chain cleavage enzyme, mitochondrial</fullName>
        <ecNumber evidence="5">1.14.15.6</ecNumber>
    </recommendedName>
    <alternativeName>
        <fullName evidence="21">CYPXIA1</fullName>
    </alternativeName>
    <alternativeName>
        <fullName evidence="23">Cholesterol desmolase</fullName>
    </alternativeName>
    <alternativeName>
        <fullName evidence="22">Cytochrome P450 11A1</fullName>
    </alternativeName>
    <alternativeName>
        <fullName evidence="24">Cytochrome P450(scc)</fullName>
    </alternativeName>
</protein>
<evidence type="ECO:0000256" key="16">
    <source>
        <dbReference type="ARBA" id="ARBA00023128"/>
    </source>
</evidence>
<dbReference type="GO" id="GO:0034650">
    <property type="term" value="P:cortisol metabolic process"/>
    <property type="evidence" value="ECO:0007669"/>
    <property type="project" value="TreeGrafter"/>
</dbReference>
<evidence type="ECO:0000256" key="15">
    <source>
        <dbReference type="ARBA" id="ARBA00023098"/>
    </source>
</evidence>
<evidence type="ECO:0000256" key="4">
    <source>
        <dbReference type="ARBA" id="ARBA00010617"/>
    </source>
</evidence>
<evidence type="ECO:0000256" key="22">
    <source>
        <dbReference type="ARBA" id="ARBA00032666"/>
    </source>
</evidence>
<evidence type="ECO:0000256" key="12">
    <source>
        <dbReference type="ARBA" id="ARBA00023002"/>
    </source>
</evidence>
<dbReference type="GO" id="GO:0008203">
    <property type="term" value="P:cholesterol metabolic process"/>
    <property type="evidence" value="ECO:0007669"/>
    <property type="project" value="UniProtKB-KW"/>
</dbReference>
<name>A0AAN9W0P5_9ORTH</name>
<evidence type="ECO:0000256" key="3">
    <source>
        <dbReference type="ARBA" id="ARBA00005108"/>
    </source>
</evidence>
<dbReference type="SUPFAM" id="SSF48264">
    <property type="entry name" value="Cytochrome P450"/>
    <property type="match status" value="1"/>
</dbReference>
<keyword evidence="27" id="KW-1185">Reference proteome</keyword>
<dbReference type="AlphaFoldDB" id="A0AAN9W0P5"/>
<evidence type="ECO:0000256" key="24">
    <source>
        <dbReference type="ARBA" id="ARBA00033394"/>
    </source>
</evidence>
<evidence type="ECO:0000256" key="14">
    <source>
        <dbReference type="ARBA" id="ARBA00023033"/>
    </source>
</evidence>
<comment type="cofactor">
    <cofactor evidence="1 25">
        <name>heme</name>
        <dbReference type="ChEBI" id="CHEBI:30413"/>
    </cofactor>
</comment>
<evidence type="ECO:0000256" key="6">
    <source>
        <dbReference type="ARBA" id="ARBA00019844"/>
    </source>
</evidence>
<dbReference type="EC" id="1.14.15.6" evidence="5"/>
<keyword evidence="15" id="KW-0443">Lipid metabolism</keyword>
<comment type="pathway">
    <text evidence="3">Lipid metabolism; C21-steroid hormone metabolism.</text>
</comment>
<sequence>MAAVPRARWELPLVGSALALAWRGGPARLHAFVHERHRRLGAVFRQRLGPVEGVFVADAGAMRALFALEGPRPRGMLPPAWLLYNGLRGARRGLFFMDGEEWFQNRSIMNKLILRTNNMETIVPACDIVVSDLIERWRSSCGKELPALDDELYLWSLEVMVSILVGPKYREHRAELVPAMKHISSVVRAIFEHTSRLSLLPPQLAYALGLAPWKDFEAAVDETLASANAFVENLLSLRHVNGSGLLSRMLAEGLDLKTIQRIVADFILAAGDTTVYTLQWALYELARNPQLQDELYEQSLLVNSAKELSELPLAKWTLRETLRLYPVAIFLSRYLPEECELAGYKIDAGTLVILSLYTSGRDAKNFAEAERFWPARWARGGAGAGAYAGVAAPFASIPFALGSRSCIGRRVAEAQLALTIAQLMKNFRMEIVNTNPIELTLRMIAVPSEPLQLKLTSR</sequence>
<reference evidence="26 27" key="1">
    <citation type="submission" date="2024-03" db="EMBL/GenBank/DDBJ databases">
        <title>The genome assembly and annotation of the cricket Gryllus longicercus Weissman &amp; Gray.</title>
        <authorList>
            <person name="Szrajer S."/>
            <person name="Gray D."/>
            <person name="Ylla G."/>
        </authorList>
    </citation>
    <scope>NUCLEOTIDE SEQUENCE [LARGE SCALE GENOMIC DNA]</scope>
    <source>
        <strain evidence="26">DAG 2021-001</strain>
        <tissue evidence="26">Whole body minus gut</tissue>
    </source>
</reference>
<dbReference type="GO" id="GO:0071375">
    <property type="term" value="P:cellular response to peptide hormone stimulus"/>
    <property type="evidence" value="ECO:0007669"/>
    <property type="project" value="TreeGrafter"/>
</dbReference>
<dbReference type="GO" id="GO:0020037">
    <property type="term" value="F:heme binding"/>
    <property type="evidence" value="ECO:0007669"/>
    <property type="project" value="InterPro"/>
</dbReference>
<keyword evidence="7" id="KW-0153">Cholesterol metabolism</keyword>
<dbReference type="GO" id="GO:0006700">
    <property type="term" value="P:C21-steroid hormone biosynthetic process"/>
    <property type="evidence" value="ECO:0007669"/>
    <property type="project" value="TreeGrafter"/>
</dbReference>
<keyword evidence="20" id="KW-0755">Steroidogenesis</keyword>
<organism evidence="26 27">
    <name type="scientific">Gryllus longicercus</name>
    <dbReference type="NCBI Taxonomy" id="2509291"/>
    <lineage>
        <taxon>Eukaryota</taxon>
        <taxon>Metazoa</taxon>
        <taxon>Ecdysozoa</taxon>
        <taxon>Arthropoda</taxon>
        <taxon>Hexapoda</taxon>
        <taxon>Insecta</taxon>
        <taxon>Pterygota</taxon>
        <taxon>Neoptera</taxon>
        <taxon>Polyneoptera</taxon>
        <taxon>Orthoptera</taxon>
        <taxon>Ensifera</taxon>
        <taxon>Gryllidea</taxon>
        <taxon>Grylloidea</taxon>
        <taxon>Gryllidae</taxon>
        <taxon>Gryllinae</taxon>
        <taxon>Gryllus</taxon>
    </lineage>
</organism>
<dbReference type="PANTHER" id="PTHR24279">
    <property type="entry name" value="CYTOCHROME P450"/>
    <property type="match status" value="1"/>
</dbReference>
<evidence type="ECO:0000313" key="27">
    <source>
        <dbReference type="Proteomes" id="UP001378592"/>
    </source>
</evidence>
<keyword evidence="19" id="KW-0753">Steroid metabolism</keyword>
<keyword evidence="12" id="KW-0560">Oxidoreductase</keyword>
<gene>
    <name evidence="26" type="ORF">R5R35_009324</name>
</gene>
<feature type="binding site" description="axial binding residue" evidence="25">
    <location>
        <position position="406"/>
    </location>
    <ligand>
        <name>heme</name>
        <dbReference type="ChEBI" id="CHEBI:30413"/>
    </ligand>
    <ligandPart>
        <name>Fe</name>
        <dbReference type="ChEBI" id="CHEBI:18248"/>
    </ligandPart>
</feature>
<evidence type="ECO:0000256" key="9">
    <source>
        <dbReference type="ARBA" id="ARBA00022723"/>
    </source>
</evidence>
<proteinExistence type="inferred from homology"/>
<evidence type="ECO:0000256" key="18">
    <source>
        <dbReference type="ARBA" id="ARBA00023166"/>
    </source>
</evidence>
<dbReference type="GO" id="GO:0006704">
    <property type="term" value="P:glucocorticoid biosynthetic process"/>
    <property type="evidence" value="ECO:0007669"/>
    <property type="project" value="TreeGrafter"/>
</dbReference>
<keyword evidence="9 25" id="KW-0479">Metal-binding</keyword>
<evidence type="ECO:0000256" key="17">
    <source>
        <dbReference type="ARBA" id="ARBA00023136"/>
    </source>
</evidence>
<keyword evidence="18" id="KW-1207">Sterol metabolism</keyword>
<evidence type="ECO:0000256" key="19">
    <source>
        <dbReference type="ARBA" id="ARBA00023221"/>
    </source>
</evidence>
<dbReference type="InterPro" id="IPR001128">
    <property type="entry name" value="Cyt_P450"/>
</dbReference>